<keyword evidence="3" id="KW-1185">Reference proteome</keyword>
<name>A0ABR2G8L8_9ROSI</name>
<organism evidence="2 3">
    <name type="scientific">Hibiscus sabdariffa</name>
    <name type="common">roselle</name>
    <dbReference type="NCBI Taxonomy" id="183260"/>
    <lineage>
        <taxon>Eukaryota</taxon>
        <taxon>Viridiplantae</taxon>
        <taxon>Streptophyta</taxon>
        <taxon>Embryophyta</taxon>
        <taxon>Tracheophyta</taxon>
        <taxon>Spermatophyta</taxon>
        <taxon>Magnoliopsida</taxon>
        <taxon>eudicotyledons</taxon>
        <taxon>Gunneridae</taxon>
        <taxon>Pentapetalae</taxon>
        <taxon>rosids</taxon>
        <taxon>malvids</taxon>
        <taxon>Malvales</taxon>
        <taxon>Malvaceae</taxon>
        <taxon>Malvoideae</taxon>
        <taxon>Hibiscus</taxon>
    </lineage>
</organism>
<gene>
    <name evidence="2" type="ORF">V6N12_065398</name>
</gene>
<proteinExistence type="predicted"/>
<accession>A0ABR2G8L8</accession>
<evidence type="ECO:0000256" key="1">
    <source>
        <dbReference type="SAM" id="MobiDB-lite"/>
    </source>
</evidence>
<protein>
    <submittedName>
        <fullName evidence="2">Uncharacterized protein</fullName>
    </submittedName>
</protein>
<reference evidence="2 3" key="1">
    <citation type="journal article" date="2024" name="G3 (Bethesda)">
        <title>Genome assembly of Hibiscus sabdariffa L. provides insights into metabolisms of medicinal natural products.</title>
        <authorList>
            <person name="Kim T."/>
        </authorList>
    </citation>
    <scope>NUCLEOTIDE SEQUENCE [LARGE SCALE GENOMIC DNA]</scope>
    <source>
        <strain evidence="2">TK-2024</strain>
        <tissue evidence="2">Old leaves</tissue>
    </source>
</reference>
<comment type="caution">
    <text evidence="2">The sequence shown here is derived from an EMBL/GenBank/DDBJ whole genome shotgun (WGS) entry which is preliminary data.</text>
</comment>
<feature type="region of interest" description="Disordered" evidence="1">
    <location>
        <begin position="81"/>
        <end position="104"/>
    </location>
</feature>
<dbReference type="EMBL" id="JBBPBM010000002">
    <property type="protein sequence ID" value="KAK8596920.1"/>
    <property type="molecule type" value="Genomic_DNA"/>
</dbReference>
<dbReference type="Proteomes" id="UP001472677">
    <property type="component" value="Unassembled WGS sequence"/>
</dbReference>
<evidence type="ECO:0000313" key="3">
    <source>
        <dbReference type="Proteomes" id="UP001472677"/>
    </source>
</evidence>
<sequence length="104" mass="11910">MMLALRHKGRELSFNKSVMETWSVKTKPVDNVEALTATKQKLTNYVEKWLEFWETIPFYVVDPSYNNHILSLEATNPLEVSAKDPISNPIKKRTPDTTTTASEP</sequence>
<evidence type="ECO:0000313" key="2">
    <source>
        <dbReference type="EMBL" id="KAK8596920.1"/>
    </source>
</evidence>